<dbReference type="GO" id="GO:0006508">
    <property type="term" value="P:proteolysis"/>
    <property type="evidence" value="ECO:0007669"/>
    <property type="project" value="UniProtKB-KW"/>
</dbReference>
<keyword evidence="3" id="KW-0150">Chloroplast</keyword>
<dbReference type="PANTHER" id="PTHR43343">
    <property type="entry name" value="PEPTIDASE S12"/>
    <property type="match status" value="1"/>
</dbReference>
<dbReference type="PANTHER" id="PTHR43343:SF2">
    <property type="entry name" value="PDZ DOMAIN-CONTAINING PROTEIN"/>
    <property type="match status" value="1"/>
</dbReference>
<dbReference type="FunFam" id="2.40.10.10:FF:000103">
    <property type="entry name" value="Protease Do-like 1, chloroplastic"/>
    <property type="match status" value="1"/>
</dbReference>
<evidence type="ECO:0000256" key="8">
    <source>
        <dbReference type="ARBA" id="ARBA00022946"/>
    </source>
</evidence>
<keyword evidence="6" id="KW-0378">Hydrolase</keyword>
<keyword evidence="4" id="KW-0934">Plastid</keyword>
<proteinExistence type="inferred from homology"/>
<evidence type="ECO:0000256" key="5">
    <source>
        <dbReference type="ARBA" id="ARBA00022670"/>
    </source>
</evidence>
<evidence type="ECO:0000256" key="3">
    <source>
        <dbReference type="ARBA" id="ARBA00022528"/>
    </source>
</evidence>
<comment type="similarity">
    <text evidence="2">Belongs to the peptidase S1C family.</text>
</comment>
<organism evidence="9 10">
    <name type="scientific">Eleusine coracana subsp. coracana</name>
    <dbReference type="NCBI Taxonomy" id="191504"/>
    <lineage>
        <taxon>Eukaryota</taxon>
        <taxon>Viridiplantae</taxon>
        <taxon>Streptophyta</taxon>
        <taxon>Embryophyta</taxon>
        <taxon>Tracheophyta</taxon>
        <taxon>Spermatophyta</taxon>
        <taxon>Magnoliopsida</taxon>
        <taxon>Liliopsida</taxon>
        <taxon>Poales</taxon>
        <taxon>Poaceae</taxon>
        <taxon>PACMAD clade</taxon>
        <taxon>Chloridoideae</taxon>
        <taxon>Cynodonteae</taxon>
        <taxon>Eleusininae</taxon>
        <taxon>Eleusine</taxon>
    </lineage>
</organism>
<dbReference type="GO" id="GO:0009534">
    <property type="term" value="C:chloroplast thylakoid"/>
    <property type="evidence" value="ECO:0007669"/>
    <property type="project" value="UniProtKB-ARBA"/>
</dbReference>
<evidence type="ECO:0000256" key="7">
    <source>
        <dbReference type="ARBA" id="ARBA00022825"/>
    </source>
</evidence>
<reference evidence="9" key="2">
    <citation type="submission" date="2021-12" db="EMBL/GenBank/DDBJ databases">
        <title>Resequencing data analysis of finger millet.</title>
        <authorList>
            <person name="Hatakeyama M."/>
            <person name="Aluri S."/>
            <person name="Balachadran M.T."/>
            <person name="Sivarajan S.R."/>
            <person name="Poveda L."/>
            <person name="Shimizu-Inatsugi R."/>
            <person name="Schlapbach R."/>
            <person name="Sreeman S.M."/>
            <person name="Shimizu K.K."/>
        </authorList>
    </citation>
    <scope>NUCLEOTIDE SEQUENCE</scope>
</reference>
<evidence type="ECO:0000313" key="10">
    <source>
        <dbReference type="Proteomes" id="UP001054889"/>
    </source>
</evidence>
<keyword evidence="5" id="KW-0645">Protease</keyword>
<dbReference type="InterPro" id="IPR009003">
    <property type="entry name" value="Peptidase_S1_PA"/>
</dbReference>
<evidence type="ECO:0000256" key="4">
    <source>
        <dbReference type="ARBA" id="ARBA00022640"/>
    </source>
</evidence>
<dbReference type="AlphaFoldDB" id="A0AAV5DY76"/>
<dbReference type="InterPro" id="IPR043504">
    <property type="entry name" value="Peptidase_S1_PA_chymotrypsin"/>
</dbReference>
<keyword evidence="7" id="KW-0720">Serine protease</keyword>
<dbReference type="InterPro" id="IPR051201">
    <property type="entry name" value="Chloro_Bact_Ser_Proteases"/>
</dbReference>
<keyword evidence="10" id="KW-1185">Reference proteome</keyword>
<dbReference type="SUPFAM" id="SSF50494">
    <property type="entry name" value="Trypsin-like serine proteases"/>
    <property type="match status" value="1"/>
</dbReference>
<dbReference type="InterPro" id="IPR001940">
    <property type="entry name" value="Peptidase_S1C"/>
</dbReference>
<comment type="caution">
    <text evidence="9">The sequence shown here is derived from an EMBL/GenBank/DDBJ whole genome shotgun (WGS) entry which is preliminary data.</text>
</comment>
<protein>
    <submittedName>
        <fullName evidence="9">Uncharacterized protein</fullName>
    </submittedName>
</protein>
<dbReference type="Gene3D" id="2.30.42.10">
    <property type="match status" value="1"/>
</dbReference>
<dbReference type="InterPro" id="IPR036034">
    <property type="entry name" value="PDZ_sf"/>
</dbReference>
<keyword evidence="8" id="KW-0809">Transit peptide</keyword>
<comment type="subcellular location">
    <subcellularLocation>
        <location evidence="1">Plastid</location>
        <location evidence="1">Chloroplast</location>
    </subcellularLocation>
</comment>
<dbReference type="Proteomes" id="UP001054889">
    <property type="component" value="Unassembled WGS sequence"/>
</dbReference>
<accession>A0AAV5DY76</accession>
<evidence type="ECO:0000256" key="1">
    <source>
        <dbReference type="ARBA" id="ARBA00004229"/>
    </source>
</evidence>
<gene>
    <name evidence="9" type="primary">gb02159</name>
    <name evidence="9" type="ORF">PR202_gb02159</name>
</gene>
<dbReference type="Pfam" id="PF13365">
    <property type="entry name" value="Trypsin_2"/>
    <property type="match status" value="1"/>
</dbReference>
<evidence type="ECO:0000313" key="9">
    <source>
        <dbReference type="EMBL" id="GJN15263.1"/>
    </source>
</evidence>
<reference evidence="9" key="1">
    <citation type="journal article" date="2018" name="DNA Res.">
        <title>Multiple hybrid de novo genome assembly of finger millet, an orphan allotetraploid crop.</title>
        <authorList>
            <person name="Hatakeyama M."/>
            <person name="Aluri S."/>
            <person name="Balachadran M.T."/>
            <person name="Sivarajan S.R."/>
            <person name="Patrignani A."/>
            <person name="Gruter S."/>
            <person name="Poveda L."/>
            <person name="Shimizu-Inatsugi R."/>
            <person name="Baeten J."/>
            <person name="Francoijs K.J."/>
            <person name="Nataraja K.N."/>
            <person name="Reddy Y.A.N."/>
            <person name="Phadnis S."/>
            <person name="Ravikumar R.L."/>
            <person name="Schlapbach R."/>
            <person name="Sreeman S.M."/>
            <person name="Shimizu K.K."/>
        </authorList>
    </citation>
    <scope>NUCLEOTIDE SEQUENCE</scope>
</reference>
<dbReference type="EMBL" id="BQKI01000071">
    <property type="protein sequence ID" value="GJN15263.1"/>
    <property type="molecule type" value="Genomic_DNA"/>
</dbReference>
<dbReference type="PRINTS" id="PR00834">
    <property type="entry name" value="PROTEASES2C"/>
</dbReference>
<evidence type="ECO:0000256" key="2">
    <source>
        <dbReference type="ARBA" id="ARBA00010541"/>
    </source>
</evidence>
<dbReference type="Gene3D" id="2.40.10.10">
    <property type="entry name" value="Trypsin-like serine proteases"/>
    <property type="match status" value="2"/>
</dbReference>
<dbReference type="FunFam" id="2.40.10.10:FF:000001">
    <property type="entry name" value="Periplasmic serine protease DegS"/>
    <property type="match status" value="1"/>
</dbReference>
<dbReference type="GO" id="GO:0004252">
    <property type="term" value="F:serine-type endopeptidase activity"/>
    <property type="evidence" value="ECO:0007669"/>
    <property type="project" value="InterPro"/>
</dbReference>
<dbReference type="GO" id="GO:0010206">
    <property type="term" value="P:photosystem II repair"/>
    <property type="evidence" value="ECO:0007669"/>
    <property type="project" value="UniProtKB-ARBA"/>
</dbReference>
<evidence type="ECO:0000256" key="6">
    <source>
        <dbReference type="ARBA" id="ARBA00022801"/>
    </source>
</evidence>
<name>A0AAV5DY76_ELECO</name>
<sequence length="386" mass="39854">MAAAASTSSSATACFLSPCPPLRRPRHSLRHLACAAAAKPASASRPLALPSPLPLPRRLAELVPAEAGRLLSSAAGSLIVALASAALILGDAGAASAFVVATPRKLQADELATVRLFQENTPSVVYITNLAVRQDAFTLDVLEVPQGSGSGFVWDKSGHIVTNFHVIRGASDLRVTLADQSVYEAQVVGFDQDKDVAVLRIKAPKDKLRPIPVGVSADLLVGQKVYAIGNPFGLDHTLTTGVISGLRREISSAATGRPIQDVIQTDAAINPGNSGGPLLDSAGNLIGVNTAIYSPSGASSGVGFSIPVDTVGGIVDQLIKFGKVTRPILGIKFAPDQSVEQLGLSGVLVLDAPPNGPAGKAVTVEVLRGDHKEKIPVILEPKPDES</sequence>